<dbReference type="InterPro" id="IPR023346">
    <property type="entry name" value="Lysozyme-like_dom_sf"/>
</dbReference>
<organism evidence="1 2">
    <name type="scientific">Paenimyroides viscosum</name>
    <dbReference type="NCBI Taxonomy" id="2488729"/>
    <lineage>
        <taxon>Bacteria</taxon>
        <taxon>Pseudomonadati</taxon>
        <taxon>Bacteroidota</taxon>
        <taxon>Flavobacteriia</taxon>
        <taxon>Flavobacteriales</taxon>
        <taxon>Flavobacteriaceae</taxon>
        <taxon>Paenimyroides</taxon>
    </lineage>
</organism>
<dbReference type="RefSeq" id="WP_124900386.1">
    <property type="nucleotide sequence ID" value="NZ_RQTJ01000042.1"/>
</dbReference>
<evidence type="ECO:0000313" key="1">
    <source>
        <dbReference type="EMBL" id="RRA90418.1"/>
    </source>
</evidence>
<evidence type="ECO:0000313" key="2">
    <source>
        <dbReference type="Proteomes" id="UP000268372"/>
    </source>
</evidence>
<accession>A0A3P1AN28</accession>
<dbReference type="SUPFAM" id="SSF53955">
    <property type="entry name" value="Lysozyme-like"/>
    <property type="match status" value="1"/>
</dbReference>
<sequence>MIKKCSYFIVTISAVVLITMAFKGVETTLLTNDYYKVTKPLAYSVPLPEASLKDIDETLNKVDFSIETTSTFIDFKEALAIRESNGDYNSVNSYGYMGKYQFGKGTLKFIGLKNSNDFLKNPELQEKAFVAYVQKNKWILRKEIQKYAGKTIGGILITESGMIAAAHLGGAGSVQDFLRSNGSVSFVDGYGTDIKSYLKAFANYDISDIKPHKTPKIVAS</sequence>
<name>A0A3P1AN28_9FLAO</name>
<reference evidence="1 2" key="1">
    <citation type="submission" date="2018-11" db="EMBL/GenBank/DDBJ databases">
        <title>Flavobacterium sp. nov., YIM 102796 draft genome.</title>
        <authorList>
            <person name="Li G."/>
            <person name="Jiang Y."/>
        </authorList>
    </citation>
    <scope>NUCLEOTIDE SEQUENCE [LARGE SCALE GENOMIC DNA]</scope>
    <source>
        <strain evidence="1 2">YIM 102796</strain>
    </source>
</reference>
<comment type="caution">
    <text evidence="1">The sequence shown here is derived from an EMBL/GenBank/DDBJ whole genome shotgun (WGS) entry which is preliminary data.</text>
</comment>
<protein>
    <submittedName>
        <fullName evidence="1">Peptidoglycan-binding protein LysM</fullName>
    </submittedName>
</protein>
<dbReference type="Gene3D" id="1.10.530.10">
    <property type="match status" value="1"/>
</dbReference>
<dbReference type="EMBL" id="RQTJ01000042">
    <property type="protein sequence ID" value="RRA90418.1"/>
    <property type="molecule type" value="Genomic_DNA"/>
</dbReference>
<dbReference type="AlphaFoldDB" id="A0A3P1AN28"/>
<dbReference type="Proteomes" id="UP000268372">
    <property type="component" value="Unassembled WGS sequence"/>
</dbReference>
<keyword evidence="2" id="KW-1185">Reference proteome</keyword>
<proteinExistence type="predicted"/>
<dbReference type="OrthoDB" id="1143238at2"/>
<gene>
    <name evidence="1" type="ORF">EG242_13475</name>
</gene>